<protein>
    <submittedName>
        <fullName evidence="1">Uncharacterized protein</fullName>
    </submittedName>
</protein>
<name>A0A841N0I2_9BACT</name>
<dbReference type="Proteomes" id="UP000588604">
    <property type="component" value="Unassembled WGS sequence"/>
</dbReference>
<gene>
    <name evidence="1" type="ORF">FHS59_003364</name>
</gene>
<sequence>MKATIIFKSLVFLIVFALADMFPLTVGEAKAQISGDFPDSRINSIQYNKLSIRHLEEDVNSAEKMEAEEFDITPLTVVEENVARNLNSQWAWAEYTLDMIDSYSPFLFRTKKSAALDEVKVLLQINAKGRLSGFEVVGDVDNGLKERLDHMLRKLPDCKAVPGYQVYSPEVFELTIRK</sequence>
<proteinExistence type="predicted"/>
<comment type="caution">
    <text evidence="1">The sequence shown here is derived from an EMBL/GenBank/DDBJ whole genome shotgun (WGS) entry which is preliminary data.</text>
</comment>
<keyword evidence="2" id="KW-1185">Reference proteome</keyword>
<evidence type="ECO:0000313" key="2">
    <source>
        <dbReference type="Proteomes" id="UP000588604"/>
    </source>
</evidence>
<reference evidence="1 2" key="1">
    <citation type="submission" date="2020-08" db="EMBL/GenBank/DDBJ databases">
        <title>Genomic Encyclopedia of Type Strains, Phase IV (KMG-IV): sequencing the most valuable type-strain genomes for metagenomic binning, comparative biology and taxonomic classification.</title>
        <authorList>
            <person name="Goeker M."/>
        </authorList>
    </citation>
    <scope>NUCLEOTIDE SEQUENCE [LARGE SCALE GENOMIC DNA]</scope>
    <source>
        <strain evidence="1 2">DSM 102044</strain>
    </source>
</reference>
<dbReference type="EMBL" id="JACIJO010000003">
    <property type="protein sequence ID" value="MBB6327721.1"/>
    <property type="molecule type" value="Genomic_DNA"/>
</dbReference>
<dbReference type="RefSeq" id="WP_221444525.1">
    <property type="nucleotide sequence ID" value="NZ_JACIJO010000003.1"/>
</dbReference>
<accession>A0A841N0I2</accession>
<evidence type="ECO:0000313" key="1">
    <source>
        <dbReference type="EMBL" id="MBB6327721.1"/>
    </source>
</evidence>
<organism evidence="1 2">
    <name type="scientific">Algoriphagus iocasae</name>
    <dbReference type="NCBI Taxonomy" id="1836499"/>
    <lineage>
        <taxon>Bacteria</taxon>
        <taxon>Pseudomonadati</taxon>
        <taxon>Bacteroidota</taxon>
        <taxon>Cytophagia</taxon>
        <taxon>Cytophagales</taxon>
        <taxon>Cyclobacteriaceae</taxon>
        <taxon>Algoriphagus</taxon>
    </lineage>
</organism>
<dbReference type="AlphaFoldDB" id="A0A841N0I2"/>